<feature type="compositionally biased region" description="Low complexity" evidence="1">
    <location>
        <begin position="212"/>
        <end position="222"/>
    </location>
</feature>
<feature type="compositionally biased region" description="Polar residues" evidence="1">
    <location>
        <begin position="233"/>
        <end position="243"/>
    </location>
</feature>
<protein>
    <submittedName>
        <fullName evidence="2">Uncharacterized protein</fullName>
    </submittedName>
</protein>
<gene>
    <name evidence="2" type="ORF">BG015_003239</name>
</gene>
<feature type="region of interest" description="Disordered" evidence="1">
    <location>
        <begin position="212"/>
        <end position="247"/>
    </location>
</feature>
<dbReference type="AlphaFoldDB" id="A0A9P5S9K6"/>
<proteinExistence type="predicted"/>
<dbReference type="EMBL" id="JAAAUQ010000017">
    <property type="protein sequence ID" value="KAF9156637.1"/>
    <property type="molecule type" value="Genomic_DNA"/>
</dbReference>
<dbReference type="OrthoDB" id="2390738at2759"/>
<reference evidence="2" key="1">
    <citation type="journal article" date="2020" name="Fungal Divers.">
        <title>Resolving the Mortierellaceae phylogeny through synthesis of multi-gene phylogenetics and phylogenomics.</title>
        <authorList>
            <person name="Vandepol N."/>
            <person name="Liber J."/>
            <person name="Desiro A."/>
            <person name="Na H."/>
            <person name="Kennedy M."/>
            <person name="Barry K."/>
            <person name="Grigoriev I.V."/>
            <person name="Miller A.N."/>
            <person name="O'Donnell K."/>
            <person name="Stajich J.E."/>
            <person name="Bonito G."/>
        </authorList>
    </citation>
    <scope>NUCLEOTIDE SEQUENCE</scope>
    <source>
        <strain evidence="2">NRRL 6426</strain>
    </source>
</reference>
<accession>A0A9P5S9K6</accession>
<evidence type="ECO:0000313" key="2">
    <source>
        <dbReference type="EMBL" id="KAF9156637.1"/>
    </source>
</evidence>
<organism evidence="2 3">
    <name type="scientific">Linnemannia schmuckeri</name>
    <dbReference type="NCBI Taxonomy" id="64567"/>
    <lineage>
        <taxon>Eukaryota</taxon>
        <taxon>Fungi</taxon>
        <taxon>Fungi incertae sedis</taxon>
        <taxon>Mucoromycota</taxon>
        <taxon>Mortierellomycotina</taxon>
        <taxon>Mortierellomycetes</taxon>
        <taxon>Mortierellales</taxon>
        <taxon>Mortierellaceae</taxon>
        <taxon>Linnemannia</taxon>
    </lineage>
</organism>
<name>A0A9P5S9K6_9FUNG</name>
<sequence>MSLYNACNLPWVDTVVNAYASNSSNIYSDTRLINCCTSPGVCPNNYTGKCPYGYLDCTIGNSKYACSFRDYSSASSQSCYQEGSLAITRNKPCCPSMLGSFLKKQSCLEGTGSSYHDWVCCPNGSETCQFVMGCIGYQGFSGHLGLQYAVYSGFVSGLSSTGSSYCVEEVSLGAAKSSNCYAVGETGCSLGGVAPPPLTNVTTTTTVATTPVLPTTRPTISTGGSGTGPAVVSPTNKGSSGNSVHDDGGRTVKKAALLLFVPLILQLAFI</sequence>
<evidence type="ECO:0000313" key="3">
    <source>
        <dbReference type="Proteomes" id="UP000748756"/>
    </source>
</evidence>
<comment type="caution">
    <text evidence="2">The sequence shown here is derived from an EMBL/GenBank/DDBJ whole genome shotgun (WGS) entry which is preliminary data.</text>
</comment>
<dbReference type="Proteomes" id="UP000748756">
    <property type="component" value="Unassembled WGS sequence"/>
</dbReference>
<keyword evidence="3" id="KW-1185">Reference proteome</keyword>
<evidence type="ECO:0000256" key="1">
    <source>
        <dbReference type="SAM" id="MobiDB-lite"/>
    </source>
</evidence>